<dbReference type="PANTHER" id="PTHR34979:SF1">
    <property type="entry name" value="INNER MEMBRANE PROTEIN YGAZ"/>
    <property type="match status" value="1"/>
</dbReference>
<evidence type="ECO:0000256" key="1">
    <source>
        <dbReference type="ARBA" id="ARBA00004651"/>
    </source>
</evidence>
<keyword evidence="10" id="KW-1185">Reference proteome</keyword>
<comment type="subcellular location">
    <subcellularLocation>
        <location evidence="1">Cell membrane</location>
        <topology evidence="1">Multi-pass membrane protein</topology>
    </subcellularLocation>
</comment>
<evidence type="ECO:0000256" key="5">
    <source>
        <dbReference type="ARBA" id="ARBA00022692"/>
    </source>
</evidence>
<keyword evidence="4" id="KW-1003">Cell membrane</keyword>
<dbReference type="RefSeq" id="WP_306737680.1">
    <property type="nucleotide sequence ID" value="NZ_JANHAX010000009.1"/>
</dbReference>
<name>A0AAE4B5V6_9RHOB</name>
<gene>
    <name evidence="9" type="ORF">NO357_20910</name>
</gene>
<reference evidence="9" key="1">
    <citation type="submission" date="2022-07" db="EMBL/GenBank/DDBJ databases">
        <authorList>
            <person name="Otstavnykh N."/>
            <person name="Isaeva M."/>
            <person name="Bystritskaya E."/>
        </authorList>
    </citation>
    <scope>NUCLEOTIDE SEQUENCE</scope>
    <source>
        <strain evidence="9">KCTC 52189</strain>
    </source>
</reference>
<dbReference type="InterPro" id="IPR011606">
    <property type="entry name" value="Brnchd-chn_aa_trnsp_permease"/>
</dbReference>
<dbReference type="AlphaFoldDB" id="A0AAE4B5V6"/>
<dbReference type="Proteomes" id="UP001226762">
    <property type="component" value="Unassembled WGS sequence"/>
</dbReference>
<sequence length="242" mass="25522">MPPATAKSPFWMGVRAGAPFILVVVPFAALFGLVATEAGLNLLETLGFSFAVVAGAAQFTALQLMQEQAPVLVVLISALAVNLRLAMYSAALTPHLGAAPLWQRAFVAYMTVDQSFTTSIAAYDRHPHWRLGQKTAFFFGACTPVLPAWLAATIAGALAGQHIPPDFALDFAVPITFLAMIAPMLRTLAHVAAALTAVTMALVLAWLPYNLGLLVAGFAGMVAGAQIELRVERRVIGEGHGT</sequence>
<evidence type="ECO:0000313" key="9">
    <source>
        <dbReference type="EMBL" id="MDQ2092373.1"/>
    </source>
</evidence>
<evidence type="ECO:0000256" key="6">
    <source>
        <dbReference type="ARBA" id="ARBA00022989"/>
    </source>
</evidence>
<dbReference type="Pfam" id="PF03591">
    <property type="entry name" value="AzlC"/>
    <property type="match status" value="1"/>
</dbReference>
<evidence type="ECO:0000256" key="2">
    <source>
        <dbReference type="ARBA" id="ARBA00010735"/>
    </source>
</evidence>
<evidence type="ECO:0000256" key="3">
    <source>
        <dbReference type="ARBA" id="ARBA00022448"/>
    </source>
</evidence>
<evidence type="ECO:0000256" key="7">
    <source>
        <dbReference type="ARBA" id="ARBA00023136"/>
    </source>
</evidence>
<feature type="transmembrane region" description="Helical" evidence="8">
    <location>
        <begin position="71"/>
        <end position="91"/>
    </location>
</feature>
<keyword evidence="7 8" id="KW-0472">Membrane</keyword>
<feature type="transmembrane region" description="Helical" evidence="8">
    <location>
        <begin position="136"/>
        <end position="160"/>
    </location>
</feature>
<feature type="transmembrane region" description="Helical" evidence="8">
    <location>
        <begin position="12"/>
        <end position="34"/>
    </location>
</feature>
<accession>A0AAE4B5V6</accession>
<reference evidence="9" key="2">
    <citation type="submission" date="2023-02" db="EMBL/GenBank/DDBJ databases">
        <title>'Rhodoalgimonas zhirmunskyi' gen. nov., isolated from a red alga.</title>
        <authorList>
            <person name="Nedashkovskaya O.I."/>
            <person name="Otstavnykh N.Y."/>
            <person name="Bystritskaya E.P."/>
            <person name="Balabanova L.A."/>
            <person name="Isaeva M.P."/>
        </authorList>
    </citation>
    <scope>NUCLEOTIDE SEQUENCE</scope>
    <source>
        <strain evidence="9">KCTC 52189</strain>
    </source>
</reference>
<organism evidence="9 10">
    <name type="scientific">Marimonas arenosa</name>
    <dbReference type="NCBI Taxonomy" id="1795305"/>
    <lineage>
        <taxon>Bacteria</taxon>
        <taxon>Pseudomonadati</taxon>
        <taxon>Pseudomonadota</taxon>
        <taxon>Alphaproteobacteria</taxon>
        <taxon>Rhodobacterales</taxon>
        <taxon>Paracoccaceae</taxon>
        <taxon>Marimonas</taxon>
    </lineage>
</organism>
<evidence type="ECO:0000313" key="10">
    <source>
        <dbReference type="Proteomes" id="UP001226762"/>
    </source>
</evidence>
<feature type="transmembrane region" description="Helical" evidence="8">
    <location>
        <begin position="46"/>
        <end position="64"/>
    </location>
</feature>
<dbReference type="GO" id="GO:1903785">
    <property type="term" value="P:L-valine transmembrane transport"/>
    <property type="evidence" value="ECO:0007669"/>
    <property type="project" value="TreeGrafter"/>
</dbReference>
<dbReference type="PANTHER" id="PTHR34979">
    <property type="entry name" value="INNER MEMBRANE PROTEIN YGAZ"/>
    <property type="match status" value="1"/>
</dbReference>
<comment type="similarity">
    <text evidence="2">Belongs to the AzlC family.</text>
</comment>
<keyword evidence="6 8" id="KW-1133">Transmembrane helix</keyword>
<evidence type="ECO:0000256" key="8">
    <source>
        <dbReference type="SAM" id="Phobius"/>
    </source>
</evidence>
<dbReference type="EMBL" id="JANHAX010000009">
    <property type="protein sequence ID" value="MDQ2092373.1"/>
    <property type="molecule type" value="Genomic_DNA"/>
</dbReference>
<evidence type="ECO:0000256" key="4">
    <source>
        <dbReference type="ARBA" id="ARBA00022475"/>
    </source>
</evidence>
<dbReference type="GO" id="GO:0005886">
    <property type="term" value="C:plasma membrane"/>
    <property type="evidence" value="ECO:0007669"/>
    <property type="project" value="UniProtKB-SubCell"/>
</dbReference>
<keyword evidence="3" id="KW-0813">Transport</keyword>
<comment type="caution">
    <text evidence="9">The sequence shown here is derived from an EMBL/GenBank/DDBJ whole genome shotgun (WGS) entry which is preliminary data.</text>
</comment>
<feature type="transmembrane region" description="Helical" evidence="8">
    <location>
        <begin position="191"/>
        <end position="224"/>
    </location>
</feature>
<keyword evidence="5 8" id="KW-0812">Transmembrane</keyword>
<protein>
    <submittedName>
        <fullName evidence="9">AzlC family ABC transporter permease</fullName>
    </submittedName>
</protein>
<feature type="transmembrane region" description="Helical" evidence="8">
    <location>
        <begin position="167"/>
        <end position="185"/>
    </location>
</feature>
<proteinExistence type="inferred from homology"/>